<dbReference type="EMBL" id="JACCCC010000001">
    <property type="protein sequence ID" value="NYE48487.1"/>
    <property type="molecule type" value="Genomic_DNA"/>
</dbReference>
<keyword evidence="3" id="KW-0675">Receptor</keyword>
<dbReference type="AlphaFoldDB" id="A0A852TYW0"/>
<accession>A0A852TYW0</accession>
<name>A0A852TYW0_9ACTN</name>
<evidence type="ECO:0000256" key="1">
    <source>
        <dbReference type="ARBA" id="ARBA00006987"/>
    </source>
</evidence>
<feature type="chain" id="PRO_5039401402" evidence="2">
    <location>
        <begin position="22"/>
        <end position="359"/>
    </location>
</feature>
<dbReference type="PANTHER" id="PTHR42928:SF5">
    <property type="entry name" value="BLR1237 PROTEIN"/>
    <property type="match status" value="1"/>
</dbReference>
<dbReference type="Pfam" id="PF03401">
    <property type="entry name" value="TctC"/>
    <property type="match status" value="1"/>
</dbReference>
<keyword evidence="4" id="KW-1185">Reference proteome</keyword>
<gene>
    <name evidence="3" type="ORF">HDA32_003607</name>
</gene>
<dbReference type="Proteomes" id="UP000589036">
    <property type="component" value="Unassembled WGS sequence"/>
</dbReference>
<dbReference type="PANTHER" id="PTHR42928">
    <property type="entry name" value="TRICARBOXYLATE-BINDING PROTEIN"/>
    <property type="match status" value="1"/>
</dbReference>
<reference evidence="3 4" key="1">
    <citation type="submission" date="2020-07" db="EMBL/GenBank/DDBJ databases">
        <title>Sequencing the genomes of 1000 actinobacteria strains.</title>
        <authorList>
            <person name="Klenk H.-P."/>
        </authorList>
    </citation>
    <scope>NUCLEOTIDE SEQUENCE [LARGE SCALE GENOMIC DNA]</scope>
    <source>
        <strain evidence="3 4">CXB654</strain>
    </source>
</reference>
<organism evidence="3 4">
    <name type="scientific">Spinactinospora alkalitolerans</name>
    <dbReference type="NCBI Taxonomy" id="687207"/>
    <lineage>
        <taxon>Bacteria</taxon>
        <taxon>Bacillati</taxon>
        <taxon>Actinomycetota</taxon>
        <taxon>Actinomycetes</taxon>
        <taxon>Streptosporangiales</taxon>
        <taxon>Nocardiopsidaceae</taxon>
        <taxon>Spinactinospora</taxon>
    </lineage>
</organism>
<dbReference type="PIRSF" id="PIRSF017082">
    <property type="entry name" value="YflP"/>
    <property type="match status" value="1"/>
</dbReference>
<dbReference type="InterPro" id="IPR042100">
    <property type="entry name" value="Bug_dom1"/>
</dbReference>
<comment type="similarity">
    <text evidence="1">Belongs to the UPF0065 (bug) family.</text>
</comment>
<dbReference type="RefSeq" id="WP_179644261.1">
    <property type="nucleotide sequence ID" value="NZ_BAAAYY010000004.1"/>
</dbReference>
<evidence type="ECO:0000256" key="2">
    <source>
        <dbReference type="SAM" id="SignalP"/>
    </source>
</evidence>
<feature type="signal peptide" evidence="2">
    <location>
        <begin position="1"/>
        <end position="21"/>
    </location>
</feature>
<dbReference type="CDD" id="cd07012">
    <property type="entry name" value="PBP2_Bug_TTT"/>
    <property type="match status" value="1"/>
</dbReference>
<dbReference type="Gene3D" id="3.40.190.10">
    <property type="entry name" value="Periplasmic binding protein-like II"/>
    <property type="match status" value="1"/>
</dbReference>
<evidence type="ECO:0000313" key="3">
    <source>
        <dbReference type="EMBL" id="NYE48487.1"/>
    </source>
</evidence>
<proteinExistence type="inferred from homology"/>
<dbReference type="Gene3D" id="3.40.190.150">
    <property type="entry name" value="Bordetella uptake gene, domain 1"/>
    <property type="match status" value="1"/>
</dbReference>
<comment type="caution">
    <text evidence="3">The sequence shown here is derived from an EMBL/GenBank/DDBJ whole genome shotgun (WGS) entry which is preliminary data.</text>
</comment>
<keyword evidence="2" id="KW-0732">Signal</keyword>
<protein>
    <submittedName>
        <fullName evidence="3">Tripartite-type tricarboxylate transporter receptor subunit TctC</fullName>
    </submittedName>
</protein>
<sequence>MRHTAAATGVVIALLPLASCANGGSAADAFPARPIELTVGWSAGGSSDLTTRGLATGMEEDLGVSVQIVNVEGATGGVGASQVSHQPADGYSIFGGASTAGMWRVMEQSDASWEDFYALLAGPSPTTIFVRADSEYGSIEDLVEGMEDDPSMRYGTPGPGSNGHILGELLKQETGTEAEHVPYNGGSEAGRFLVSGEIDFVSVTLGDILNLVESGDVRPLANLYEEPVEVAGVEIPPIVDTYPALADQTAINPWFGVYVSRDTPPEIVERLAESVRYATEQDGFRELYEGDLGGIVDYTVGHESDEVMARVEASRSWALHGLGMTEHDPAEFDIPTISEFEWPPHGRAANAAEWPEGLR</sequence>
<dbReference type="SUPFAM" id="SSF53850">
    <property type="entry name" value="Periplasmic binding protein-like II"/>
    <property type="match status" value="1"/>
</dbReference>
<dbReference type="InterPro" id="IPR005064">
    <property type="entry name" value="BUG"/>
</dbReference>
<evidence type="ECO:0000313" key="4">
    <source>
        <dbReference type="Proteomes" id="UP000589036"/>
    </source>
</evidence>